<evidence type="ECO:0000256" key="2">
    <source>
        <dbReference type="SAM" id="MobiDB-lite"/>
    </source>
</evidence>
<dbReference type="SMART" id="SM00066">
    <property type="entry name" value="GAL4"/>
    <property type="match status" value="1"/>
</dbReference>
<feature type="compositionally biased region" description="Low complexity" evidence="2">
    <location>
        <begin position="744"/>
        <end position="756"/>
    </location>
</feature>
<sequence>MPSKDNFFLPELCVFQAKSLLEIAASCMRGNSHGLQLRLLVDRGLSPAGEYVGSQRQRGRNKRKRPAKTYVILILDHDRSYAVRPYELSVERKWREGKKRTYGARVLARLISSLREVDELEMAAETYFRKHFKTLSDLESTRGRISRCVVRIEKHAKRIDSAVSQANLGELFSGWCASRNGIFPVSRSGALDLLVNENLRIRAAKVTHSIVKHNRLMARADELVIKLWTSEAAHRRDALDKLWCEIKSIVLDFSIEGELSLGGMNLHVLEGEDVPAFTHEKILDPTVVKVLRNNTLIDSEDVSTEEEEVEPEAKKATFEVKLRYAKKATEVLAGPEKDGTSGKIATGPTPPVEIPKTKRLACQPCLAKRTRCVKEKGHDTCLRCIEYSLACVPQENINGHAESSKPPFQLNDSDAVTKTCSGQSSPFSQDAPSITLPTLSELAHAHSPITRNHSEPGPNPEGAQLTDEMLTSENFQSSVSGSDEAKAQDDIEKASSPATSLVSIKSQPLGQTDDLSSVINGSLTELCMEQTRLIKASQKGPVPGCLDSFTTYLFLSGISDGMTDLAYFQLNVRNAGTFSGGCNPWREKHERSEEDQIILDKNLAFFNSINILKSESFLHWIDVTRKVASAADKGVDFHRALLHKNFLLAWYEKFITKARCFSDIADKFISRHEYTRLIEILRKWNSTFTKNVRRNQQTFDMFAEKWERNNLKTLFELWHEKARQRIHVEDEYAEANTTLGPQNSSFESPSSPIESSATNETTNEPAKLTLSQTSEFIDEASILVAKILDECKKRRSQQKLKEDKSTLRTSTVFSNQSTKNMRNTRGKRKASHPPLARQRVQSRSLKDNLKLAFYVTLKIPSTIAGNRLTVKSKHGLPHKRAFVCPHCRKSFSSRPGLDTHTRSLHSNASP</sequence>
<reference evidence="5" key="1">
    <citation type="submission" date="2019-03" db="EMBL/GenBank/DDBJ databases">
        <title>Snf2 controls pulcherriminic acid biosynthesis and connects pigmentation and antifungal activity of the yeast Metschnikowia pulcherrima.</title>
        <authorList>
            <person name="Gore-Lloyd D."/>
            <person name="Sumann I."/>
            <person name="Brachmann A.O."/>
            <person name="Schneeberger K."/>
            <person name="Ortiz-Merino R.A."/>
            <person name="Moreno-Beltran M."/>
            <person name="Schlaefli M."/>
            <person name="Kirner P."/>
            <person name="Santos Kron A."/>
            <person name="Wolfe K.H."/>
            <person name="Piel J."/>
            <person name="Ahrens C.H."/>
            <person name="Henk D."/>
            <person name="Freimoser F.M."/>
        </authorList>
    </citation>
    <scope>NUCLEOTIDE SEQUENCE [LARGE SCALE GENOMIC DNA]</scope>
    <source>
        <strain evidence="5">APC 1.2</strain>
    </source>
</reference>
<dbReference type="GO" id="GO:0008270">
    <property type="term" value="F:zinc ion binding"/>
    <property type="evidence" value="ECO:0007669"/>
    <property type="project" value="UniProtKB-KW"/>
</dbReference>
<proteinExistence type="predicted"/>
<dbReference type="AlphaFoldDB" id="A0A4P6XKM3"/>
<evidence type="ECO:0000313" key="4">
    <source>
        <dbReference type="EMBL" id="QBM87902.1"/>
    </source>
</evidence>
<dbReference type="SMART" id="SM00355">
    <property type="entry name" value="ZnF_C2H2"/>
    <property type="match status" value="1"/>
</dbReference>
<keyword evidence="1" id="KW-0862">Zinc</keyword>
<dbReference type="CDD" id="cd00067">
    <property type="entry name" value="GAL4"/>
    <property type="match status" value="1"/>
</dbReference>
<dbReference type="EMBL" id="CP034457">
    <property type="protein sequence ID" value="QBM87902.1"/>
    <property type="molecule type" value="Genomic_DNA"/>
</dbReference>
<feature type="region of interest" description="Disordered" evidence="2">
    <location>
        <begin position="402"/>
        <end position="433"/>
    </location>
</feature>
<evidence type="ECO:0000313" key="5">
    <source>
        <dbReference type="Proteomes" id="UP000292447"/>
    </source>
</evidence>
<dbReference type="InterPro" id="IPR036864">
    <property type="entry name" value="Zn2-C6_fun-type_DNA-bd_sf"/>
</dbReference>
<dbReference type="InterPro" id="IPR001138">
    <property type="entry name" value="Zn2Cys6_DnaBD"/>
</dbReference>
<gene>
    <name evidence="4" type="ORF">METSCH_B11160</name>
</gene>
<dbReference type="PROSITE" id="PS50157">
    <property type="entry name" value="ZINC_FINGER_C2H2_2"/>
    <property type="match status" value="1"/>
</dbReference>
<dbReference type="Proteomes" id="UP000292447">
    <property type="component" value="Chromosome II"/>
</dbReference>
<dbReference type="InterPro" id="IPR013087">
    <property type="entry name" value="Znf_C2H2_type"/>
</dbReference>
<feature type="compositionally biased region" description="Polar residues" evidence="2">
    <location>
        <begin position="410"/>
        <end position="433"/>
    </location>
</feature>
<feature type="region of interest" description="Disordered" evidence="2">
    <location>
        <begin position="474"/>
        <end position="502"/>
    </location>
</feature>
<feature type="region of interest" description="Disordered" evidence="2">
    <location>
        <begin position="794"/>
        <end position="835"/>
    </location>
</feature>
<dbReference type="GO" id="GO:0000981">
    <property type="term" value="F:DNA-binding transcription factor activity, RNA polymerase II-specific"/>
    <property type="evidence" value="ECO:0007669"/>
    <property type="project" value="InterPro"/>
</dbReference>
<feature type="domain" description="C2H2-type" evidence="3">
    <location>
        <begin position="882"/>
        <end position="910"/>
    </location>
</feature>
<feature type="region of interest" description="Disordered" evidence="2">
    <location>
        <begin position="737"/>
        <end position="765"/>
    </location>
</feature>
<feature type="compositionally biased region" description="Basic residues" evidence="2">
    <location>
        <begin position="822"/>
        <end position="831"/>
    </location>
</feature>
<keyword evidence="5" id="KW-1185">Reference proteome</keyword>
<dbReference type="SUPFAM" id="SSF57701">
    <property type="entry name" value="Zn2/Cys6 DNA-binding domain"/>
    <property type="match status" value="1"/>
</dbReference>
<dbReference type="SUPFAM" id="SSF57667">
    <property type="entry name" value="beta-beta-alpha zinc fingers"/>
    <property type="match status" value="1"/>
</dbReference>
<name>A0A4P6XKM3_9ASCO</name>
<keyword evidence="1" id="KW-0479">Metal-binding</keyword>
<evidence type="ECO:0000259" key="3">
    <source>
        <dbReference type="PROSITE" id="PS50157"/>
    </source>
</evidence>
<keyword evidence="1" id="KW-0863">Zinc-finger</keyword>
<feature type="compositionally biased region" description="Polar residues" evidence="2">
    <location>
        <begin position="807"/>
        <end position="821"/>
    </location>
</feature>
<accession>A0A4P6XKM3</accession>
<evidence type="ECO:0000256" key="1">
    <source>
        <dbReference type="PROSITE-ProRule" id="PRU00042"/>
    </source>
</evidence>
<dbReference type="PROSITE" id="PS00028">
    <property type="entry name" value="ZINC_FINGER_C2H2_1"/>
    <property type="match status" value="1"/>
</dbReference>
<dbReference type="InterPro" id="IPR036236">
    <property type="entry name" value="Znf_C2H2_sf"/>
</dbReference>
<organism evidence="4 5">
    <name type="scientific">Metschnikowia aff. pulcherrima</name>
    <dbReference type="NCBI Taxonomy" id="2163413"/>
    <lineage>
        <taxon>Eukaryota</taxon>
        <taxon>Fungi</taxon>
        <taxon>Dikarya</taxon>
        <taxon>Ascomycota</taxon>
        <taxon>Saccharomycotina</taxon>
        <taxon>Pichiomycetes</taxon>
        <taxon>Metschnikowiaceae</taxon>
        <taxon>Metschnikowia</taxon>
    </lineage>
</organism>
<protein>
    <recommendedName>
        <fullName evidence="3">C2H2-type domain-containing protein</fullName>
    </recommendedName>
</protein>
<feature type="compositionally biased region" description="Basic and acidic residues" evidence="2">
    <location>
        <begin position="483"/>
        <end position="493"/>
    </location>
</feature>